<comment type="subcellular location">
    <subcellularLocation>
        <location evidence="10">Mitochondrion inner membrane</location>
        <topology evidence="10">Multi-pass membrane protein</topology>
    </subcellularLocation>
</comment>
<organism evidence="12 13">
    <name type="scientific">Rhizopus stolonifer</name>
    <name type="common">Rhizopus nigricans</name>
    <dbReference type="NCBI Taxonomy" id="4846"/>
    <lineage>
        <taxon>Eukaryota</taxon>
        <taxon>Fungi</taxon>
        <taxon>Fungi incertae sedis</taxon>
        <taxon>Mucoromycota</taxon>
        <taxon>Mucoromycotina</taxon>
        <taxon>Mucoromycetes</taxon>
        <taxon>Mucorales</taxon>
        <taxon>Mucorineae</taxon>
        <taxon>Rhizopodaceae</taxon>
        <taxon>Rhizopus</taxon>
    </lineage>
</organism>
<evidence type="ECO:0000256" key="5">
    <source>
        <dbReference type="ARBA" id="ARBA00022989"/>
    </source>
</evidence>
<dbReference type="Proteomes" id="UP000253551">
    <property type="component" value="Unassembled WGS sequence"/>
</dbReference>
<reference evidence="12 13" key="1">
    <citation type="journal article" date="2018" name="G3 (Bethesda)">
        <title>Phylogenetic and Phylogenomic Definition of Rhizopus Species.</title>
        <authorList>
            <person name="Gryganskyi A.P."/>
            <person name="Golan J."/>
            <person name="Dolatabadi S."/>
            <person name="Mondo S."/>
            <person name="Robb S."/>
            <person name="Idnurm A."/>
            <person name="Muszewska A."/>
            <person name="Steczkiewicz K."/>
            <person name="Masonjones S."/>
            <person name="Liao H.L."/>
            <person name="Gajdeczka M.T."/>
            <person name="Anike F."/>
            <person name="Vuek A."/>
            <person name="Anishchenko I.M."/>
            <person name="Voigt K."/>
            <person name="de Hoog G.S."/>
            <person name="Smith M.E."/>
            <person name="Heitman J."/>
            <person name="Vilgalys R."/>
            <person name="Stajich J.E."/>
        </authorList>
    </citation>
    <scope>NUCLEOTIDE SEQUENCE [LARGE SCALE GENOMIC DNA]</scope>
    <source>
        <strain evidence="12 13">LSU 92-RS-03</strain>
    </source>
</reference>
<keyword evidence="2" id="KW-0812">Transmembrane</keyword>
<evidence type="ECO:0000256" key="6">
    <source>
        <dbReference type="ARBA" id="ARBA00023054"/>
    </source>
</evidence>
<comment type="function">
    <text evidence="9">Required for the maintenance of the structure of the mitochondrial inner membrane. Involved in mitochondrial morphology. Causes growth arrest when highly overexpressed.</text>
</comment>
<feature type="coiled-coil region" evidence="11">
    <location>
        <begin position="232"/>
        <end position="264"/>
    </location>
</feature>
<comment type="caution">
    <text evidence="12">The sequence shown here is derived from an EMBL/GenBank/DDBJ whole genome shotgun (WGS) entry which is preliminary data.</text>
</comment>
<dbReference type="PANTHER" id="PTHR31961">
    <property type="entry name" value="SENSITIVE TO HIGH EXPRESSION PROTEIN 9, MITOCHONDRIAL"/>
    <property type="match status" value="1"/>
</dbReference>
<dbReference type="InterPro" id="IPR008839">
    <property type="entry name" value="MDM33_fungi"/>
</dbReference>
<evidence type="ECO:0000256" key="8">
    <source>
        <dbReference type="ARBA" id="ARBA00023136"/>
    </source>
</evidence>
<sequence length="375" mass="43836">MPFRTIVSKQIIGRHFVRHFSGTPLDNASKKSLEKIQTDLKHQFDLYITKINKASDKFKQLTSEVNTSQEALKKASRVLNELTGYNQIESVKEKVTRQSALFETTREDVQIAKREYENAIETRSSTQRNINELLQRKHLWTADDVTHFTELYRLEHAHTQAELTAKERHQTSEKQMDREYMELARSIMERYHEEQLWSDKIRSASTYGTWALMGVNLLLFIAVQTVFEPRKRKRLTDRFEELLVSKVEEEEEKFKQVFESLDEKDRILMEHQIVLMNAVNNLSEHPLFDETLLQTLKQMPEKNMQADLPERNTQVALSEEVTPRLVLNDQDLMKVLLSPNEKPTDHHPPKDDIWRSVQSAIAGGLVTAVAIYFLN</sequence>
<dbReference type="AlphaFoldDB" id="A0A367J9R7"/>
<dbReference type="EMBL" id="PJQM01003922">
    <property type="protein sequence ID" value="RCH86491.1"/>
    <property type="molecule type" value="Genomic_DNA"/>
</dbReference>
<feature type="coiled-coil region" evidence="11">
    <location>
        <begin position="102"/>
        <end position="136"/>
    </location>
</feature>
<keyword evidence="4 10" id="KW-0809">Transit peptide</keyword>
<evidence type="ECO:0000256" key="1">
    <source>
        <dbReference type="ARBA" id="ARBA00007472"/>
    </source>
</evidence>
<keyword evidence="3 10" id="KW-0999">Mitochondrion inner membrane</keyword>
<evidence type="ECO:0000256" key="4">
    <source>
        <dbReference type="ARBA" id="ARBA00022946"/>
    </source>
</evidence>
<evidence type="ECO:0000256" key="9">
    <source>
        <dbReference type="ARBA" id="ARBA00024807"/>
    </source>
</evidence>
<evidence type="ECO:0000256" key="2">
    <source>
        <dbReference type="ARBA" id="ARBA00022692"/>
    </source>
</evidence>
<name>A0A367J9R7_RHIST</name>
<proteinExistence type="inferred from homology"/>
<evidence type="ECO:0000256" key="7">
    <source>
        <dbReference type="ARBA" id="ARBA00023128"/>
    </source>
</evidence>
<keyword evidence="7 10" id="KW-0496">Mitochondrion</keyword>
<comment type="similarity">
    <text evidence="1 10">Belongs to the SHE9 family.</text>
</comment>
<keyword evidence="6 11" id="KW-0175">Coiled coil</keyword>
<keyword evidence="5" id="KW-1133">Transmembrane helix</keyword>
<keyword evidence="13" id="KW-1185">Reference proteome</keyword>
<gene>
    <name evidence="12" type="primary">SHE9_1</name>
    <name evidence="12" type="ORF">CU098_007996</name>
</gene>
<comment type="subunit">
    <text evidence="10">Homooligomer.</text>
</comment>
<evidence type="ECO:0000256" key="11">
    <source>
        <dbReference type="SAM" id="Coils"/>
    </source>
</evidence>
<dbReference type="OrthoDB" id="5595506at2759"/>
<protein>
    <recommendedName>
        <fullName evidence="10">Sensitive to high expression protein 9, mitochondrial</fullName>
    </recommendedName>
</protein>
<keyword evidence="8" id="KW-0472">Membrane</keyword>
<dbReference type="GO" id="GO:0005743">
    <property type="term" value="C:mitochondrial inner membrane"/>
    <property type="evidence" value="ECO:0007669"/>
    <property type="project" value="UniProtKB-SubCell"/>
</dbReference>
<evidence type="ECO:0000256" key="3">
    <source>
        <dbReference type="ARBA" id="ARBA00022792"/>
    </source>
</evidence>
<evidence type="ECO:0000313" key="13">
    <source>
        <dbReference type="Proteomes" id="UP000253551"/>
    </source>
</evidence>
<dbReference type="PANTHER" id="PTHR31961:SF3">
    <property type="entry name" value="SENSITIVE TO HIGH EXPRESSION PROTEIN 9, MITOCHONDRIAL"/>
    <property type="match status" value="1"/>
</dbReference>
<dbReference type="GO" id="GO:0007007">
    <property type="term" value="P:inner mitochondrial membrane organization"/>
    <property type="evidence" value="ECO:0007669"/>
    <property type="project" value="TreeGrafter"/>
</dbReference>
<accession>A0A367J9R7</accession>
<dbReference type="Pfam" id="PF05546">
    <property type="entry name" value="She9_MDM33"/>
    <property type="match status" value="1"/>
</dbReference>
<evidence type="ECO:0000313" key="12">
    <source>
        <dbReference type="EMBL" id="RCH86491.1"/>
    </source>
</evidence>
<evidence type="ECO:0000256" key="10">
    <source>
        <dbReference type="RuleBase" id="RU364128"/>
    </source>
</evidence>